<protein>
    <submittedName>
        <fullName evidence="2">EAL domain-containing protein</fullName>
    </submittedName>
</protein>
<dbReference type="PANTHER" id="PTHR33121:SF23">
    <property type="entry name" value="CYCLIC DI-GMP PHOSPHODIESTERASE PDEB"/>
    <property type="match status" value="1"/>
</dbReference>
<dbReference type="EMBL" id="JABBFZ010000029">
    <property type="protein sequence ID" value="NML35058.1"/>
    <property type="molecule type" value="Genomic_DNA"/>
</dbReference>
<dbReference type="InterPro" id="IPR035919">
    <property type="entry name" value="EAL_sf"/>
</dbReference>
<evidence type="ECO:0000313" key="2">
    <source>
        <dbReference type="EMBL" id="NML35058.1"/>
    </source>
</evidence>
<dbReference type="Pfam" id="PF00563">
    <property type="entry name" value="EAL"/>
    <property type="match status" value="1"/>
</dbReference>
<gene>
    <name evidence="2" type="ORF">HHL14_30065</name>
</gene>
<dbReference type="InterPro" id="IPR001633">
    <property type="entry name" value="EAL_dom"/>
</dbReference>
<dbReference type="SMART" id="SM00052">
    <property type="entry name" value="EAL"/>
    <property type="match status" value="1"/>
</dbReference>
<dbReference type="Gene3D" id="3.20.20.450">
    <property type="entry name" value="EAL domain"/>
    <property type="match status" value="1"/>
</dbReference>
<dbReference type="CDD" id="cd01948">
    <property type="entry name" value="EAL"/>
    <property type="match status" value="1"/>
</dbReference>
<dbReference type="SUPFAM" id="SSF141868">
    <property type="entry name" value="EAL domain-like"/>
    <property type="match status" value="1"/>
</dbReference>
<comment type="caution">
    <text evidence="2">The sequence shown here is derived from an EMBL/GenBank/DDBJ whole genome shotgun (WGS) entry which is preliminary data.</text>
</comment>
<name>A0A7Y0FGG4_9BURK</name>
<proteinExistence type="predicted"/>
<feature type="domain" description="EAL" evidence="1">
    <location>
        <begin position="113"/>
        <end position="359"/>
    </location>
</feature>
<dbReference type="Proteomes" id="UP000583127">
    <property type="component" value="Unassembled WGS sequence"/>
</dbReference>
<evidence type="ECO:0000259" key="1">
    <source>
        <dbReference type="PROSITE" id="PS50883"/>
    </source>
</evidence>
<dbReference type="PANTHER" id="PTHR33121">
    <property type="entry name" value="CYCLIC DI-GMP PHOSPHODIESTERASE PDEF"/>
    <property type="match status" value="1"/>
</dbReference>
<dbReference type="RefSeq" id="WP_169501244.1">
    <property type="nucleotide sequence ID" value="NZ_JABBFZ010000029.1"/>
</dbReference>
<sequence>MVAKITNIDEVERRYPREVVRAITSAFVERIREVVDDPSAVFQLSRGYVRVTNMLSDGMSLSKTSACVEILLKHIAASKGVLSLAAMEITVERRDGGPHTKVIRIPASEASMHIAHARQVLDAMAQGHLALARQPVFNVDEQGRSLYDECLARVLLPDAHCAMMPASFIPSVEHAQLMHEFDQIVVTSVIDRLVADETLVLGCNISAGSALISPWWMIIFDRLRRLPEVAHRLIIEITETAPVVPPGARDFLRYLHGLGCRVAIDDFGSHYGVQNAIRIGAPDIVKLDAFFLREAKDSTRGVERLHSLATLARRLAHTVIIEGMEDSGGLEIARRIGCEWAQGYLRSEVESAMMHRRTS</sequence>
<dbReference type="AlphaFoldDB" id="A0A7Y0FGG4"/>
<dbReference type="InterPro" id="IPR050706">
    <property type="entry name" value="Cyclic-di-GMP_PDE-like"/>
</dbReference>
<dbReference type="GO" id="GO:0071111">
    <property type="term" value="F:cyclic-guanylate-specific phosphodiesterase activity"/>
    <property type="evidence" value="ECO:0007669"/>
    <property type="project" value="InterPro"/>
</dbReference>
<keyword evidence="3" id="KW-1185">Reference proteome</keyword>
<reference evidence="2 3" key="1">
    <citation type="submission" date="2020-04" db="EMBL/GenBank/DDBJ databases">
        <title>Paraburkholderia sp. G-4-1-8 isolated from soil.</title>
        <authorList>
            <person name="Dahal R.H."/>
        </authorList>
    </citation>
    <scope>NUCLEOTIDE SEQUENCE [LARGE SCALE GENOMIC DNA]</scope>
    <source>
        <strain evidence="2 3">G-4-1-8</strain>
    </source>
</reference>
<dbReference type="PROSITE" id="PS50883">
    <property type="entry name" value="EAL"/>
    <property type="match status" value="1"/>
</dbReference>
<evidence type="ECO:0000313" key="3">
    <source>
        <dbReference type="Proteomes" id="UP000583127"/>
    </source>
</evidence>
<organism evidence="2 3">
    <name type="scientific">Paraburkholderia antibiotica</name>
    <dbReference type="NCBI Taxonomy" id="2728839"/>
    <lineage>
        <taxon>Bacteria</taxon>
        <taxon>Pseudomonadati</taxon>
        <taxon>Pseudomonadota</taxon>
        <taxon>Betaproteobacteria</taxon>
        <taxon>Burkholderiales</taxon>
        <taxon>Burkholderiaceae</taxon>
        <taxon>Paraburkholderia</taxon>
    </lineage>
</organism>
<accession>A0A7Y0FGG4</accession>